<comment type="caution">
    <text evidence="1">The sequence shown here is derived from an EMBL/GenBank/DDBJ whole genome shotgun (WGS) entry which is preliminary data.</text>
</comment>
<evidence type="ECO:0000313" key="2">
    <source>
        <dbReference type="Proteomes" id="UP000268093"/>
    </source>
</evidence>
<dbReference type="SUPFAM" id="SSF56399">
    <property type="entry name" value="ADP-ribosylation"/>
    <property type="match status" value="1"/>
</dbReference>
<evidence type="ECO:0000313" key="1">
    <source>
        <dbReference type="EMBL" id="RUO96471.1"/>
    </source>
</evidence>
<dbReference type="EMBL" id="RBNI01021099">
    <property type="protein sequence ID" value="RUO96471.1"/>
    <property type="molecule type" value="Genomic_DNA"/>
</dbReference>
<dbReference type="Proteomes" id="UP000268093">
    <property type="component" value="Unassembled WGS sequence"/>
</dbReference>
<proteinExistence type="predicted"/>
<dbReference type="Gene3D" id="3.20.170.20">
    <property type="entry name" value="Protein of unknown function DUF952"/>
    <property type="match status" value="1"/>
</dbReference>
<organism evidence="1 2">
    <name type="scientific">Jimgerdemannia flammicorona</name>
    <dbReference type="NCBI Taxonomy" id="994334"/>
    <lineage>
        <taxon>Eukaryota</taxon>
        <taxon>Fungi</taxon>
        <taxon>Fungi incertae sedis</taxon>
        <taxon>Mucoromycota</taxon>
        <taxon>Mucoromycotina</taxon>
        <taxon>Endogonomycetes</taxon>
        <taxon>Endogonales</taxon>
        <taxon>Endogonaceae</taxon>
        <taxon>Jimgerdemannia</taxon>
    </lineage>
</organism>
<dbReference type="AlphaFoldDB" id="A0A433A176"/>
<gene>
    <name evidence="1" type="ORF">BC936DRAFT_141990</name>
</gene>
<dbReference type="Pfam" id="PF06108">
    <property type="entry name" value="DUF952"/>
    <property type="match status" value="1"/>
</dbReference>
<accession>A0A433A176</accession>
<protein>
    <submittedName>
        <fullName evidence="1">Uncharacterized protein</fullName>
    </submittedName>
</protein>
<reference evidence="1 2" key="1">
    <citation type="journal article" date="2018" name="New Phytol.">
        <title>Phylogenomics of Endogonaceae and evolution of mycorrhizas within Mucoromycota.</title>
        <authorList>
            <person name="Chang Y."/>
            <person name="Desiro A."/>
            <person name="Na H."/>
            <person name="Sandor L."/>
            <person name="Lipzen A."/>
            <person name="Clum A."/>
            <person name="Barry K."/>
            <person name="Grigoriev I.V."/>
            <person name="Martin F.M."/>
            <person name="Stajich J.E."/>
            <person name="Smith M.E."/>
            <person name="Bonito G."/>
            <person name="Spatafora J.W."/>
        </authorList>
    </citation>
    <scope>NUCLEOTIDE SEQUENCE [LARGE SCALE GENOMIC DNA]</scope>
    <source>
        <strain evidence="1 2">GMNB39</strain>
    </source>
</reference>
<dbReference type="PANTHER" id="PTHR34129">
    <property type="entry name" value="BLR1139 PROTEIN"/>
    <property type="match status" value="1"/>
</dbReference>
<dbReference type="PANTHER" id="PTHR34129:SF1">
    <property type="entry name" value="DUF952 DOMAIN-CONTAINING PROTEIN"/>
    <property type="match status" value="1"/>
</dbReference>
<dbReference type="OrthoDB" id="3335358at2759"/>
<dbReference type="InterPro" id="IPR009297">
    <property type="entry name" value="DUF952"/>
</dbReference>
<name>A0A433A176_9FUNG</name>
<sequence>MPEPVPSPAHLFKIILPSPQLLKSSPGTVFPPAPLDVASGYIHFSTAAQTPVTAERFFADSSEIWVLKVRYAGEVKDKTRWEGVVHKEDGNAGIEYFPHVYGDFRMKDVSDVAKLTKNAQNVWVFPDGWLE</sequence>
<keyword evidence="2" id="KW-1185">Reference proteome</keyword>